<accession>A0ABT7VRK8</accession>
<protein>
    <recommendedName>
        <fullName evidence="4">Mannosyltransferase</fullName>
    </recommendedName>
</protein>
<proteinExistence type="predicted"/>
<keyword evidence="1" id="KW-0472">Membrane</keyword>
<evidence type="ECO:0000256" key="1">
    <source>
        <dbReference type="SAM" id="Phobius"/>
    </source>
</evidence>
<dbReference type="Proteomes" id="UP001171945">
    <property type="component" value="Unassembled WGS sequence"/>
</dbReference>
<keyword evidence="1" id="KW-1133">Transmembrane helix</keyword>
<evidence type="ECO:0000313" key="3">
    <source>
        <dbReference type="Proteomes" id="UP001171945"/>
    </source>
</evidence>
<comment type="caution">
    <text evidence="2">The sequence shown here is derived from an EMBL/GenBank/DDBJ whole genome shotgun (WGS) entry which is preliminary data.</text>
</comment>
<gene>
    <name evidence="2" type="ORF">QUF54_02960</name>
</gene>
<evidence type="ECO:0000313" key="2">
    <source>
        <dbReference type="EMBL" id="MDM8562292.1"/>
    </source>
</evidence>
<keyword evidence="3" id="KW-1185">Reference proteome</keyword>
<organism evidence="2 3">
    <name type="scientific">Candidatus Marithioploca araucensis</name>
    <dbReference type="NCBI Taxonomy" id="70273"/>
    <lineage>
        <taxon>Bacteria</taxon>
        <taxon>Pseudomonadati</taxon>
        <taxon>Pseudomonadota</taxon>
        <taxon>Gammaproteobacteria</taxon>
        <taxon>Thiotrichales</taxon>
        <taxon>Thiotrichaceae</taxon>
        <taxon>Candidatus Marithioploca</taxon>
    </lineage>
</organism>
<feature type="transmembrane region" description="Helical" evidence="1">
    <location>
        <begin position="68"/>
        <end position="89"/>
    </location>
</feature>
<dbReference type="EMBL" id="JAUCGM010000107">
    <property type="protein sequence ID" value="MDM8562292.1"/>
    <property type="molecule type" value="Genomic_DNA"/>
</dbReference>
<name>A0ABT7VRK8_9GAMM</name>
<feature type="transmembrane region" description="Helical" evidence="1">
    <location>
        <begin position="9"/>
        <end position="33"/>
    </location>
</feature>
<reference evidence="2" key="1">
    <citation type="submission" date="2023-06" db="EMBL/GenBank/DDBJ databases">
        <title>Uncultivated large filamentous bacteria from sulfidic sediments reveal new species and different genomic features in energy metabolism and defense.</title>
        <authorList>
            <person name="Fonseca A."/>
        </authorList>
    </citation>
    <scope>NUCLEOTIDE SEQUENCE</scope>
    <source>
        <strain evidence="2">HSG4</strain>
    </source>
</reference>
<sequence>MNINANFKIFWLFILVTLIIFARTFNAFVYPILHCEDGWHLLAYYLEHDDLREVWRFYNGYLSLLPNIAGYFASFASPSITPYFMAMYASSSVLSHTRYFT</sequence>
<keyword evidence="1" id="KW-0812">Transmembrane</keyword>
<evidence type="ECO:0008006" key="4">
    <source>
        <dbReference type="Google" id="ProtNLM"/>
    </source>
</evidence>